<evidence type="ECO:0000313" key="2">
    <source>
        <dbReference type="Proteomes" id="UP000295294"/>
    </source>
</evidence>
<dbReference type="EMBL" id="CP038635">
    <property type="protein sequence ID" value="QBY53473.1"/>
    <property type="molecule type" value="Genomic_DNA"/>
</dbReference>
<dbReference type="OrthoDB" id="8966984at2"/>
<protein>
    <submittedName>
        <fullName evidence="1">Uncharacterized protein</fullName>
    </submittedName>
</protein>
<name>A0A4P7LJ82_9BURK</name>
<proteinExistence type="predicted"/>
<dbReference type="AlphaFoldDB" id="A0A4P7LJ82"/>
<sequence>MFARSLPCTCASPDDLWSAIAGLSAEQLHTIIDTASASPEPTMDLNAFRRRILGMFGNVAGFAPAPPPESVLRELWEKYRA</sequence>
<evidence type="ECO:0000313" key="1">
    <source>
        <dbReference type="EMBL" id="QBY53473.1"/>
    </source>
</evidence>
<organism evidence="1 2">
    <name type="scientific">Cupriavidus oxalaticus</name>
    <dbReference type="NCBI Taxonomy" id="96344"/>
    <lineage>
        <taxon>Bacteria</taxon>
        <taxon>Pseudomonadati</taxon>
        <taxon>Pseudomonadota</taxon>
        <taxon>Betaproteobacteria</taxon>
        <taxon>Burkholderiales</taxon>
        <taxon>Burkholderiaceae</taxon>
        <taxon>Cupriavidus</taxon>
    </lineage>
</organism>
<reference evidence="1 2" key="1">
    <citation type="submission" date="2019-03" db="EMBL/GenBank/DDBJ databases">
        <title>Efficiently degradation of phenoxyalkanoic acid herbicides by Cupriavidus oxalaticus strain X32.</title>
        <authorList>
            <person name="Sheng X."/>
        </authorList>
    </citation>
    <scope>NUCLEOTIDE SEQUENCE [LARGE SCALE GENOMIC DNA]</scope>
    <source>
        <strain evidence="1 2">X32</strain>
    </source>
</reference>
<dbReference type="RefSeq" id="WP_135705442.1">
    <property type="nucleotide sequence ID" value="NZ_CP038635.1"/>
</dbReference>
<accession>A0A4P7LJ82</accession>
<dbReference type="KEGG" id="cox:E0W60_20555"/>
<gene>
    <name evidence="1" type="ORF">E0W60_20555</name>
</gene>
<dbReference type="Proteomes" id="UP000295294">
    <property type="component" value="Chromosome 2"/>
</dbReference>